<keyword evidence="2" id="KW-0238">DNA-binding</keyword>
<evidence type="ECO:0000313" key="6">
    <source>
        <dbReference type="Proteomes" id="UP000290365"/>
    </source>
</evidence>
<dbReference type="GO" id="GO:0003677">
    <property type="term" value="F:DNA binding"/>
    <property type="evidence" value="ECO:0007669"/>
    <property type="project" value="UniProtKB-KW"/>
</dbReference>
<evidence type="ECO:0000259" key="4">
    <source>
        <dbReference type="PROSITE" id="PS50043"/>
    </source>
</evidence>
<dbReference type="PROSITE" id="PS00622">
    <property type="entry name" value="HTH_LUXR_1"/>
    <property type="match status" value="1"/>
</dbReference>
<dbReference type="Gene3D" id="1.10.10.10">
    <property type="entry name" value="Winged helix-like DNA-binding domain superfamily/Winged helix DNA-binding domain"/>
    <property type="match status" value="1"/>
</dbReference>
<proteinExistence type="predicted"/>
<dbReference type="EMBL" id="CP035758">
    <property type="protein sequence ID" value="QBD83446.1"/>
    <property type="molecule type" value="Genomic_DNA"/>
</dbReference>
<dbReference type="Pfam" id="PF00196">
    <property type="entry name" value="GerE"/>
    <property type="match status" value="1"/>
</dbReference>
<dbReference type="KEGG" id="kbs:EPA93_11895"/>
<organism evidence="5 6">
    <name type="scientific">Ktedonosporobacter rubrisoli</name>
    <dbReference type="NCBI Taxonomy" id="2509675"/>
    <lineage>
        <taxon>Bacteria</taxon>
        <taxon>Bacillati</taxon>
        <taxon>Chloroflexota</taxon>
        <taxon>Ktedonobacteria</taxon>
        <taxon>Ktedonobacterales</taxon>
        <taxon>Ktedonosporobacteraceae</taxon>
        <taxon>Ktedonosporobacter</taxon>
    </lineage>
</organism>
<protein>
    <submittedName>
        <fullName evidence="5">Response regulator transcription factor</fullName>
    </submittedName>
</protein>
<evidence type="ECO:0000256" key="3">
    <source>
        <dbReference type="ARBA" id="ARBA00023163"/>
    </source>
</evidence>
<dbReference type="PRINTS" id="PR00038">
    <property type="entry name" value="HTHLUXR"/>
</dbReference>
<reference evidence="5 6" key="1">
    <citation type="submission" date="2019-01" db="EMBL/GenBank/DDBJ databases">
        <title>Ktedonosporobacter rubrisoli SCAWS-G2.</title>
        <authorList>
            <person name="Huang Y."/>
            <person name="Yan B."/>
        </authorList>
    </citation>
    <scope>NUCLEOTIDE SEQUENCE [LARGE SCALE GENOMIC DNA]</scope>
    <source>
        <strain evidence="5 6">SCAWS-G2</strain>
    </source>
</reference>
<dbReference type="SUPFAM" id="SSF46894">
    <property type="entry name" value="C-terminal effector domain of the bipartite response regulators"/>
    <property type="match status" value="1"/>
</dbReference>
<dbReference type="PROSITE" id="PS50043">
    <property type="entry name" value="HTH_LUXR_2"/>
    <property type="match status" value="1"/>
</dbReference>
<keyword evidence="1" id="KW-0805">Transcription regulation</keyword>
<keyword evidence="6" id="KW-1185">Reference proteome</keyword>
<dbReference type="CDD" id="cd06170">
    <property type="entry name" value="LuxR_C_like"/>
    <property type="match status" value="1"/>
</dbReference>
<dbReference type="Proteomes" id="UP000290365">
    <property type="component" value="Chromosome"/>
</dbReference>
<evidence type="ECO:0000256" key="1">
    <source>
        <dbReference type="ARBA" id="ARBA00023015"/>
    </source>
</evidence>
<accession>A0A4P6K753</accession>
<dbReference type="AlphaFoldDB" id="A0A4P6K753"/>
<name>A0A4P6K753_KTERU</name>
<keyword evidence="3" id="KW-0804">Transcription</keyword>
<dbReference type="SMART" id="SM00421">
    <property type="entry name" value="HTH_LUXR"/>
    <property type="match status" value="1"/>
</dbReference>
<feature type="domain" description="HTH luxR-type" evidence="4">
    <location>
        <begin position="37"/>
        <end position="102"/>
    </location>
</feature>
<dbReference type="GO" id="GO:0006355">
    <property type="term" value="P:regulation of DNA-templated transcription"/>
    <property type="evidence" value="ECO:0007669"/>
    <property type="project" value="InterPro"/>
</dbReference>
<evidence type="ECO:0000256" key="2">
    <source>
        <dbReference type="ARBA" id="ARBA00023125"/>
    </source>
</evidence>
<evidence type="ECO:0000313" key="5">
    <source>
        <dbReference type="EMBL" id="QBD83446.1"/>
    </source>
</evidence>
<dbReference type="InterPro" id="IPR016032">
    <property type="entry name" value="Sig_transdc_resp-reg_C-effctor"/>
</dbReference>
<dbReference type="PANTHER" id="PTHR44688">
    <property type="entry name" value="DNA-BINDING TRANSCRIPTIONAL ACTIVATOR DEVR_DOSR"/>
    <property type="match status" value="1"/>
</dbReference>
<dbReference type="InterPro" id="IPR000792">
    <property type="entry name" value="Tscrpt_reg_LuxR_C"/>
</dbReference>
<dbReference type="OrthoDB" id="9796655at2"/>
<sequence length="106" mass="12081">MVPVLDNAELRSYAQRILRASALREEQQRAIKPASSTDLLVRPLSLQEQRVLRLLVAGNTNQEIAHELVITINTVKDHVKHLYRKLGVSNRLQASEMAHRLHLLDT</sequence>
<gene>
    <name evidence="5" type="ORF">EPA93_11895</name>
</gene>
<dbReference type="PANTHER" id="PTHR44688:SF16">
    <property type="entry name" value="DNA-BINDING TRANSCRIPTIONAL ACTIVATOR DEVR_DOSR"/>
    <property type="match status" value="1"/>
</dbReference>
<dbReference type="InterPro" id="IPR036388">
    <property type="entry name" value="WH-like_DNA-bd_sf"/>
</dbReference>